<evidence type="ECO:0000256" key="1">
    <source>
        <dbReference type="SAM" id="Coils"/>
    </source>
</evidence>
<dbReference type="Proteomes" id="UP000189883">
    <property type="component" value="Chromosome"/>
</dbReference>
<protein>
    <submittedName>
        <fullName evidence="2">Uncharacterized protein</fullName>
    </submittedName>
</protein>
<dbReference type="EMBL" id="CP011859">
    <property type="protein sequence ID" value="AQY22831.1"/>
    <property type="molecule type" value="Genomic_DNA"/>
</dbReference>
<dbReference type="AlphaFoldDB" id="A0A1S7DUT6"/>
<evidence type="ECO:0000313" key="3">
    <source>
        <dbReference type="Proteomes" id="UP000189883"/>
    </source>
</evidence>
<reference evidence="2 3" key="1">
    <citation type="submission" date="2015-06" db="EMBL/GenBank/DDBJ databases">
        <title>R. anatipestifer strain HXb2 is the most virulent strain so far, and the genome sequence would help us uncover the pathogenesis.</title>
        <authorList>
            <person name="Hu Q."/>
            <person name="Qi J."/>
            <person name="Bo H."/>
            <person name="Liu G."/>
            <person name="Tao M."/>
            <person name="Ding Y."/>
            <person name="Xue Y."/>
        </authorList>
    </citation>
    <scope>NUCLEOTIDE SEQUENCE [LARGE SCALE GENOMIC DNA]</scope>
    <source>
        <strain evidence="2 3">HXb2</strain>
    </source>
</reference>
<organism evidence="2 3">
    <name type="scientific">Riemerella anatipestifer</name>
    <name type="common">Moraxella anatipestifer</name>
    <dbReference type="NCBI Taxonomy" id="34085"/>
    <lineage>
        <taxon>Bacteria</taxon>
        <taxon>Pseudomonadati</taxon>
        <taxon>Bacteroidota</taxon>
        <taxon>Flavobacteriia</taxon>
        <taxon>Flavobacteriales</taxon>
        <taxon>Weeksellaceae</taxon>
        <taxon>Riemerella</taxon>
    </lineage>
</organism>
<sequence length="231" mass="26544">MEKNLITSNNEQEKSKKRQRVSLEEWISRMKLAFSNAKLPEINPQLSVLGYTETKLDELLSQVSALEALHQKQKKEYAEQYEETRKLEEKRKAIDEQYKTHLALCRVLFKKEVKATAALELSGTRKTAYSAWYQQVSNFYAQLLQTPEFLAKVKTINLKEADLEAVKTLLSEAAALKESQKKETAEAQKATETRDQAFDELYPHYADLIAYAKAVLSNEQHLEAMGIVVKR</sequence>
<feature type="coiled-coil region" evidence="1">
    <location>
        <begin position="56"/>
        <end position="97"/>
    </location>
</feature>
<accession>A0A1S7DUT6</accession>
<proteinExistence type="predicted"/>
<dbReference type="RefSeq" id="WP_079208005.1">
    <property type="nucleotide sequence ID" value="NZ_CP011859.1"/>
</dbReference>
<keyword evidence="1" id="KW-0175">Coiled coil</keyword>
<name>A0A1S7DUT6_RIEAN</name>
<evidence type="ECO:0000313" key="2">
    <source>
        <dbReference type="EMBL" id="AQY22831.1"/>
    </source>
</evidence>
<gene>
    <name evidence="2" type="ORF">AB406_1890</name>
</gene>